<feature type="region of interest" description="Disordered" evidence="7">
    <location>
        <begin position="1"/>
        <end position="114"/>
    </location>
</feature>
<dbReference type="EC" id="2.3.1.234" evidence="1"/>
<organism evidence="9 10">
    <name type="scientific">Malassezia psittaci</name>
    <dbReference type="NCBI Taxonomy" id="1821823"/>
    <lineage>
        <taxon>Eukaryota</taxon>
        <taxon>Fungi</taxon>
        <taxon>Dikarya</taxon>
        <taxon>Basidiomycota</taxon>
        <taxon>Ustilaginomycotina</taxon>
        <taxon>Malasseziomycetes</taxon>
        <taxon>Malasseziales</taxon>
        <taxon>Malasseziaceae</taxon>
        <taxon>Malassezia</taxon>
    </lineage>
</organism>
<keyword evidence="4" id="KW-0479">Metal-binding</keyword>
<evidence type="ECO:0000256" key="5">
    <source>
        <dbReference type="ARBA" id="ARBA00023315"/>
    </source>
</evidence>
<evidence type="ECO:0000256" key="7">
    <source>
        <dbReference type="SAM" id="MobiDB-lite"/>
    </source>
</evidence>
<dbReference type="EMBL" id="CP118381">
    <property type="protein sequence ID" value="WFD45146.1"/>
    <property type="molecule type" value="Genomic_DNA"/>
</dbReference>
<dbReference type="GO" id="GO:0005739">
    <property type="term" value="C:mitochondrion"/>
    <property type="evidence" value="ECO:0007669"/>
    <property type="project" value="TreeGrafter"/>
</dbReference>
<dbReference type="PROSITE" id="PS01016">
    <property type="entry name" value="GLYCOPROTEASE"/>
    <property type="match status" value="1"/>
</dbReference>
<dbReference type="InterPro" id="IPR043129">
    <property type="entry name" value="ATPase_NBD"/>
</dbReference>
<feature type="domain" description="Gcp-like" evidence="8">
    <location>
        <begin position="298"/>
        <end position="573"/>
    </location>
</feature>
<dbReference type="GO" id="GO:0072670">
    <property type="term" value="P:mitochondrial tRNA threonylcarbamoyladenosine modification"/>
    <property type="evidence" value="ECO:0007669"/>
    <property type="project" value="TreeGrafter"/>
</dbReference>
<evidence type="ECO:0000256" key="4">
    <source>
        <dbReference type="ARBA" id="ARBA00022723"/>
    </source>
</evidence>
<dbReference type="NCBIfam" id="TIGR00329">
    <property type="entry name" value="gcp_kae1"/>
    <property type="match status" value="1"/>
</dbReference>
<feature type="compositionally biased region" description="Basic and acidic residues" evidence="7">
    <location>
        <begin position="28"/>
        <end position="38"/>
    </location>
</feature>
<evidence type="ECO:0000313" key="10">
    <source>
        <dbReference type="Proteomes" id="UP001214628"/>
    </source>
</evidence>
<gene>
    <name evidence="9" type="primary">QRI7</name>
    <name evidence="9" type="ORF">MPSI1_003823</name>
</gene>
<name>A0AAF0FFN2_9BASI</name>
<protein>
    <recommendedName>
        <fullName evidence="1">N(6)-L-threonylcarbamoyladenine synthase</fullName>
        <ecNumber evidence="1">2.3.1.234</ecNumber>
    </recommendedName>
</protein>
<dbReference type="Proteomes" id="UP001214628">
    <property type="component" value="Chromosome 7"/>
</dbReference>
<dbReference type="PANTHER" id="PTHR11735:SF6">
    <property type="entry name" value="TRNA N6-ADENOSINE THREONYLCARBAMOYLTRANSFERASE, MITOCHONDRIAL"/>
    <property type="match status" value="1"/>
</dbReference>
<reference evidence="9" key="1">
    <citation type="submission" date="2023-02" db="EMBL/GenBank/DDBJ databases">
        <title>Mating type loci evolution in Malassezia.</title>
        <authorList>
            <person name="Coelho M.A."/>
        </authorList>
    </citation>
    <scope>NUCLEOTIDE SEQUENCE</scope>
    <source>
        <strain evidence="9">CBS 14136</strain>
    </source>
</reference>
<dbReference type="Pfam" id="PF00814">
    <property type="entry name" value="TsaD"/>
    <property type="match status" value="1"/>
</dbReference>
<dbReference type="GO" id="GO:0061711">
    <property type="term" value="F:tRNA N(6)-L-threonylcarbamoyladenine synthase activity"/>
    <property type="evidence" value="ECO:0007669"/>
    <property type="project" value="UniProtKB-EC"/>
</dbReference>
<dbReference type="PANTHER" id="PTHR11735">
    <property type="entry name" value="TRNA N6-ADENOSINE THREONYLCARBAMOYLTRANSFERASE"/>
    <property type="match status" value="1"/>
</dbReference>
<dbReference type="InterPro" id="IPR000905">
    <property type="entry name" value="Gcp-like_dom"/>
</dbReference>
<evidence type="ECO:0000256" key="2">
    <source>
        <dbReference type="ARBA" id="ARBA00022679"/>
    </source>
</evidence>
<keyword evidence="2 9" id="KW-0808">Transferase</keyword>
<keyword evidence="10" id="KW-1185">Reference proteome</keyword>
<evidence type="ECO:0000256" key="6">
    <source>
        <dbReference type="ARBA" id="ARBA00048117"/>
    </source>
</evidence>
<dbReference type="AlphaFoldDB" id="A0AAF0FFN2"/>
<comment type="catalytic activity">
    <reaction evidence="6">
        <text>L-threonylcarbamoyladenylate + adenosine(37) in tRNA = N(6)-L-threonylcarbamoyladenosine(37) in tRNA + AMP + H(+)</text>
        <dbReference type="Rhea" id="RHEA:37059"/>
        <dbReference type="Rhea" id="RHEA-COMP:10162"/>
        <dbReference type="Rhea" id="RHEA-COMP:10163"/>
        <dbReference type="ChEBI" id="CHEBI:15378"/>
        <dbReference type="ChEBI" id="CHEBI:73682"/>
        <dbReference type="ChEBI" id="CHEBI:74411"/>
        <dbReference type="ChEBI" id="CHEBI:74418"/>
        <dbReference type="ChEBI" id="CHEBI:456215"/>
        <dbReference type="EC" id="2.3.1.234"/>
    </reaction>
</comment>
<keyword evidence="3" id="KW-0819">tRNA processing</keyword>
<evidence type="ECO:0000256" key="1">
    <source>
        <dbReference type="ARBA" id="ARBA00012156"/>
    </source>
</evidence>
<dbReference type="Gene3D" id="3.30.420.40">
    <property type="match status" value="2"/>
</dbReference>
<evidence type="ECO:0000259" key="8">
    <source>
        <dbReference type="Pfam" id="PF00814"/>
    </source>
</evidence>
<evidence type="ECO:0000256" key="3">
    <source>
        <dbReference type="ARBA" id="ARBA00022694"/>
    </source>
</evidence>
<accession>A0AAF0FFN2</accession>
<dbReference type="InterPro" id="IPR017861">
    <property type="entry name" value="KAE1/TsaD"/>
</dbReference>
<proteinExistence type="predicted"/>
<dbReference type="SUPFAM" id="SSF53067">
    <property type="entry name" value="Actin-like ATPase domain"/>
    <property type="match status" value="2"/>
</dbReference>
<dbReference type="GO" id="GO:0046872">
    <property type="term" value="F:metal ion binding"/>
    <property type="evidence" value="ECO:0007669"/>
    <property type="project" value="UniProtKB-KW"/>
</dbReference>
<evidence type="ECO:0000313" key="9">
    <source>
        <dbReference type="EMBL" id="WFD45146.1"/>
    </source>
</evidence>
<dbReference type="InterPro" id="IPR017860">
    <property type="entry name" value="Peptidase_M22_CS"/>
</dbReference>
<keyword evidence="5 9" id="KW-0012">Acyltransferase</keyword>
<sequence length="586" mass="63461">MTDEDGVIDLTSDSPPTRVPVRGFSRSSSERSYAESRPRSPRRPHYVRLIDESDDDTDISVTGYSMSSRRRSSSPSLPSIVRVRHAPPAQRIRDGIPPGPYTRLHRTHNSTQSRSDLLERIGLLASRYVARTRNAETPQTLLRPYATSDTTSESPSRGKPLSTAVLQRGFDPKWTHPHPPPAGFSHHIIEPPIDLEGVLAGDQDAVDPIPNTTPICAGCRAALVLGGEGALRIWALPCGHVIDGRCMTQLGQIPAPSSQDSSTSQTSARVFQCPVSQCKQRCHPEPGHRHSLVTSDRNILSSVVLRQDHTETQGIHPLHAARGHHTNIPLAIKQALDQSNTPYSAIDGIAVTQGPGMPGCLAVGMTAAKTLSTVLGKPLVYVHHMKAHALTPLLTEADPPKFPFLTLLVSGGHTLLVLVHSLNRFQILATTLDDSIGNTFDKFARELGLGWQSAPGALVEALASEATEPFTEKLPHIISGLKSAASRAIKKHGGVEHIPRNIKAQLAHAFQTAAFSQLEDKLVRAMCDPNTVQRLTKGWVLSDSAAIDPLSIQSVVVSGGVASNKYLRERLQISLESYGRSDTTQQ</sequence>